<dbReference type="Proteomes" id="UP000274541">
    <property type="component" value="Unassembled WGS sequence"/>
</dbReference>
<organism evidence="2 3">
    <name type="scientific">Pseudomonas syringae pv. aptata</name>
    <dbReference type="NCBI Taxonomy" id="83167"/>
    <lineage>
        <taxon>Bacteria</taxon>
        <taxon>Pseudomonadati</taxon>
        <taxon>Pseudomonadota</taxon>
        <taxon>Gammaproteobacteria</taxon>
        <taxon>Pseudomonadales</taxon>
        <taxon>Pseudomonadaceae</taxon>
        <taxon>Pseudomonas</taxon>
        <taxon>Pseudomonas syringae</taxon>
    </lineage>
</organism>
<sequence length="79" mass="8151">MTPEKAPSANPSGPKVEPMAAPNWPPAKAALAPRATPPTAPAVAPIFIAVLSDAILVEWHAGHCDDIGKLLVGFVKAMM</sequence>
<name>A0A0Q0FF78_PSEAP</name>
<evidence type="ECO:0000313" key="3">
    <source>
        <dbReference type="Proteomes" id="UP000274541"/>
    </source>
</evidence>
<proteinExistence type="predicted"/>
<reference evidence="2 3" key="1">
    <citation type="submission" date="2018-08" db="EMBL/GenBank/DDBJ databases">
        <title>Recombination of ecologically and evolutionarily significant loci maintains genetic cohesion in the Pseudomonas syringae species complex.</title>
        <authorList>
            <person name="Dillon M."/>
            <person name="Thakur S."/>
            <person name="Almeida R.N.D."/>
            <person name="Weir B.S."/>
            <person name="Guttman D.S."/>
        </authorList>
    </citation>
    <scope>NUCLEOTIDE SEQUENCE [LARGE SCALE GENOMIC DNA]</scope>
    <source>
        <strain evidence="2 3">ICMP 4388</strain>
    </source>
</reference>
<evidence type="ECO:0000313" key="2">
    <source>
        <dbReference type="EMBL" id="RMO67201.1"/>
    </source>
</evidence>
<accession>A0A0Q0FF78</accession>
<evidence type="ECO:0000256" key="1">
    <source>
        <dbReference type="SAM" id="MobiDB-lite"/>
    </source>
</evidence>
<dbReference type="AlphaFoldDB" id="A0A0Q0FF78"/>
<feature type="region of interest" description="Disordered" evidence="1">
    <location>
        <begin position="1"/>
        <end position="22"/>
    </location>
</feature>
<protein>
    <submittedName>
        <fullName evidence="2">Uncharacterized protein</fullName>
    </submittedName>
</protein>
<dbReference type="EMBL" id="RBPX01000134">
    <property type="protein sequence ID" value="RMO67201.1"/>
    <property type="molecule type" value="Genomic_DNA"/>
</dbReference>
<gene>
    <name evidence="2" type="ORF">ALQ37_102880</name>
</gene>
<comment type="caution">
    <text evidence="2">The sequence shown here is derived from an EMBL/GenBank/DDBJ whole genome shotgun (WGS) entry which is preliminary data.</text>
</comment>